<dbReference type="GO" id="GO:1903094">
    <property type="term" value="P:negative regulation of protein K48-linked deubiquitination"/>
    <property type="evidence" value="ECO:0007669"/>
    <property type="project" value="TreeGrafter"/>
</dbReference>
<dbReference type="Gene3D" id="3.10.20.90">
    <property type="entry name" value="Phosphatidylinositol 3-kinase Catalytic Subunit, Chain A, domain 1"/>
    <property type="match status" value="1"/>
</dbReference>
<dbReference type="GO" id="GO:0036435">
    <property type="term" value="F:K48-linked polyubiquitin modification-dependent protein binding"/>
    <property type="evidence" value="ECO:0007669"/>
    <property type="project" value="TreeGrafter"/>
</dbReference>
<feature type="domain" description="UBA" evidence="5">
    <location>
        <begin position="6"/>
        <end position="39"/>
    </location>
</feature>
<evidence type="ECO:0000313" key="7">
    <source>
        <dbReference type="EMBL" id="KAJ1645346.1"/>
    </source>
</evidence>
<name>A0A9W7XMG0_9FUNG</name>
<keyword evidence="3" id="KW-0175">Coiled coil</keyword>
<dbReference type="Proteomes" id="UP001145021">
    <property type="component" value="Unassembled WGS sequence"/>
</dbReference>
<feature type="compositionally biased region" description="Basic and acidic residues" evidence="4">
    <location>
        <begin position="136"/>
        <end position="217"/>
    </location>
</feature>
<organism evidence="7 8">
    <name type="scientific">Coemansia asiatica</name>
    <dbReference type="NCBI Taxonomy" id="1052880"/>
    <lineage>
        <taxon>Eukaryota</taxon>
        <taxon>Fungi</taxon>
        <taxon>Fungi incertae sedis</taxon>
        <taxon>Zoopagomycota</taxon>
        <taxon>Kickxellomycotina</taxon>
        <taxon>Kickxellomycetes</taxon>
        <taxon>Kickxellales</taxon>
        <taxon>Kickxellaceae</taxon>
        <taxon>Coemansia</taxon>
    </lineage>
</organism>
<dbReference type="InterPro" id="IPR009060">
    <property type="entry name" value="UBA-like_sf"/>
</dbReference>
<evidence type="ECO:0000259" key="6">
    <source>
        <dbReference type="PROSITE" id="PS50033"/>
    </source>
</evidence>
<sequence>MSDKVTLLEFGFSDLRAEKALRATNNSGLQQALDWLEVHANDADIDDPISETPEVAAETPIETAAGTLSPQDALSLVCNECGKQFANLDLAQYHGTKSGHSDFSESTEAVKPLSEEEKKAKLEEVQKKIAEKRRKREDIEKEEQRKNELIRRKAGQDMAENQERLKEEQVKRDLEKQRREKEDDKRAAQRIKQQIEQDKRDRAARLAKEKAERDGVNRDETVQAVSMIQAGVPRVAATGSQARLQIRPMLQSDKQVAPLTHVFEASQTLNDVRAFIKQAVPELSSHFKLSLSFPRKDFGSHDDSKTLKDLGLAPSAALILTE</sequence>
<gene>
    <name evidence="7" type="ORF">LPJ64_003049</name>
</gene>
<dbReference type="InterPro" id="IPR015940">
    <property type="entry name" value="UBA"/>
</dbReference>
<dbReference type="Pfam" id="PF22562">
    <property type="entry name" value="UBA_7"/>
    <property type="match status" value="1"/>
</dbReference>
<dbReference type="GO" id="GO:0005737">
    <property type="term" value="C:cytoplasm"/>
    <property type="evidence" value="ECO:0007669"/>
    <property type="project" value="UniProtKB-SubCell"/>
</dbReference>
<feature type="region of interest" description="Disordered" evidence="4">
    <location>
        <begin position="131"/>
        <end position="217"/>
    </location>
</feature>
<dbReference type="PANTHER" id="PTHR46340:SF1">
    <property type="entry name" value="UBX DOMAIN-CONTAINING PROTEIN 1"/>
    <property type="match status" value="1"/>
</dbReference>
<evidence type="ECO:0008006" key="9">
    <source>
        <dbReference type="Google" id="ProtNLM"/>
    </source>
</evidence>
<dbReference type="InterPro" id="IPR013087">
    <property type="entry name" value="Znf_C2H2_type"/>
</dbReference>
<dbReference type="SUPFAM" id="SSF46934">
    <property type="entry name" value="UBA-like"/>
    <property type="match status" value="1"/>
</dbReference>
<dbReference type="GO" id="GO:0005634">
    <property type="term" value="C:nucleus"/>
    <property type="evidence" value="ECO:0007669"/>
    <property type="project" value="TreeGrafter"/>
</dbReference>
<evidence type="ECO:0000256" key="4">
    <source>
        <dbReference type="SAM" id="MobiDB-lite"/>
    </source>
</evidence>
<dbReference type="Pfam" id="PF00789">
    <property type="entry name" value="UBX"/>
    <property type="match status" value="1"/>
</dbReference>
<dbReference type="InterPro" id="IPR001012">
    <property type="entry name" value="UBX_dom"/>
</dbReference>
<dbReference type="GO" id="GO:0032435">
    <property type="term" value="P:negative regulation of proteasomal ubiquitin-dependent protein catabolic process"/>
    <property type="evidence" value="ECO:0007669"/>
    <property type="project" value="TreeGrafter"/>
</dbReference>
<comment type="caution">
    <text evidence="7">The sequence shown here is derived from an EMBL/GenBank/DDBJ whole genome shotgun (WGS) entry which is preliminary data.</text>
</comment>
<keyword evidence="8" id="KW-1185">Reference proteome</keyword>
<evidence type="ECO:0000256" key="3">
    <source>
        <dbReference type="ARBA" id="ARBA00023054"/>
    </source>
</evidence>
<comment type="subcellular location">
    <subcellularLocation>
        <location evidence="1">Cytoplasm</location>
    </subcellularLocation>
</comment>
<accession>A0A9W7XMG0</accession>
<evidence type="ECO:0000256" key="2">
    <source>
        <dbReference type="ARBA" id="ARBA00022490"/>
    </source>
</evidence>
<dbReference type="GO" id="GO:0031397">
    <property type="term" value="P:negative regulation of protein ubiquitination"/>
    <property type="evidence" value="ECO:0007669"/>
    <property type="project" value="TreeGrafter"/>
</dbReference>
<dbReference type="SMART" id="SM00166">
    <property type="entry name" value="UBX"/>
    <property type="match status" value="1"/>
</dbReference>
<protein>
    <recommendedName>
        <fullName evidence="9">UBX domain-containing protein</fullName>
    </recommendedName>
</protein>
<feature type="region of interest" description="Disordered" evidence="4">
    <location>
        <begin position="95"/>
        <end position="117"/>
    </location>
</feature>
<dbReference type="AlphaFoldDB" id="A0A9W7XMG0"/>
<dbReference type="InterPro" id="IPR029071">
    <property type="entry name" value="Ubiquitin-like_domsf"/>
</dbReference>
<proteinExistence type="predicted"/>
<reference evidence="7" key="1">
    <citation type="submission" date="2022-07" db="EMBL/GenBank/DDBJ databases">
        <title>Phylogenomic reconstructions and comparative analyses of Kickxellomycotina fungi.</title>
        <authorList>
            <person name="Reynolds N.K."/>
            <person name="Stajich J.E."/>
            <person name="Barry K."/>
            <person name="Grigoriev I.V."/>
            <person name="Crous P."/>
            <person name="Smith M.E."/>
        </authorList>
    </citation>
    <scope>NUCLEOTIDE SEQUENCE</scope>
    <source>
        <strain evidence="7">NBRC 105413</strain>
    </source>
</reference>
<evidence type="ECO:0000259" key="5">
    <source>
        <dbReference type="PROSITE" id="PS50030"/>
    </source>
</evidence>
<evidence type="ECO:0000313" key="8">
    <source>
        <dbReference type="Proteomes" id="UP001145021"/>
    </source>
</evidence>
<evidence type="ECO:0000256" key="1">
    <source>
        <dbReference type="ARBA" id="ARBA00004496"/>
    </source>
</evidence>
<dbReference type="PANTHER" id="PTHR46340">
    <property type="entry name" value="UBX DOMAIN-CONTAINING PROTEIN 1"/>
    <property type="match status" value="1"/>
</dbReference>
<dbReference type="PROSITE" id="PS50030">
    <property type="entry name" value="UBA"/>
    <property type="match status" value="1"/>
</dbReference>
<dbReference type="CDD" id="cd01767">
    <property type="entry name" value="UBX"/>
    <property type="match status" value="1"/>
</dbReference>
<dbReference type="EMBL" id="JANBOH010000110">
    <property type="protein sequence ID" value="KAJ1645346.1"/>
    <property type="molecule type" value="Genomic_DNA"/>
</dbReference>
<feature type="domain" description="UBX" evidence="6">
    <location>
        <begin position="259"/>
        <end position="320"/>
    </location>
</feature>
<dbReference type="SUPFAM" id="SSF54236">
    <property type="entry name" value="Ubiquitin-like"/>
    <property type="match status" value="1"/>
</dbReference>
<keyword evidence="2" id="KW-0963">Cytoplasm</keyword>
<dbReference type="PROSITE" id="PS50033">
    <property type="entry name" value="UBX"/>
    <property type="match status" value="1"/>
</dbReference>
<dbReference type="Gene3D" id="1.10.8.10">
    <property type="entry name" value="DNA helicase RuvA subunit, C-terminal domain"/>
    <property type="match status" value="1"/>
</dbReference>
<dbReference type="PROSITE" id="PS00028">
    <property type="entry name" value="ZINC_FINGER_C2H2_1"/>
    <property type="match status" value="1"/>
</dbReference>